<dbReference type="PROSITE" id="PS50088">
    <property type="entry name" value="ANK_REPEAT"/>
    <property type="match status" value="2"/>
</dbReference>
<name>A0AA35Q3K2_9HYPO</name>
<dbReference type="Gene3D" id="1.25.40.20">
    <property type="entry name" value="Ankyrin repeat-containing domain"/>
    <property type="match status" value="2"/>
</dbReference>
<dbReference type="PANTHER" id="PTHR24166">
    <property type="entry name" value="ROLLING PEBBLES, ISOFORM B"/>
    <property type="match status" value="1"/>
</dbReference>
<dbReference type="Proteomes" id="UP001160390">
    <property type="component" value="Unassembled WGS sequence"/>
</dbReference>
<evidence type="ECO:0000313" key="6">
    <source>
        <dbReference type="Proteomes" id="UP001160390"/>
    </source>
</evidence>
<evidence type="ECO:0000256" key="4">
    <source>
        <dbReference type="SAM" id="MobiDB-lite"/>
    </source>
</evidence>
<dbReference type="AlphaFoldDB" id="A0AA35Q3K2"/>
<feature type="repeat" description="ANK" evidence="3">
    <location>
        <begin position="538"/>
        <end position="570"/>
    </location>
</feature>
<dbReference type="InterPro" id="IPR002110">
    <property type="entry name" value="Ankyrin_rpt"/>
</dbReference>
<feature type="region of interest" description="Disordered" evidence="4">
    <location>
        <begin position="805"/>
        <end position="856"/>
    </location>
</feature>
<dbReference type="InterPro" id="IPR036770">
    <property type="entry name" value="Ankyrin_rpt-contain_sf"/>
</dbReference>
<keyword evidence="1" id="KW-0677">Repeat</keyword>
<dbReference type="SUPFAM" id="SSF48403">
    <property type="entry name" value="Ankyrin repeat"/>
    <property type="match status" value="1"/>
</dbReference>
<accession>A0AA35Q3K2</accession>
<evidence type="ECO:0000256" key="1">
    <source>
        <dbReference type="ARBA" id="ARBA00022737"/>
    </source>
</evidence>
<sequence length="856" mass="96218">MEVLGAVVSAATLAQIAVKGVEFLQKIPEIKSDYDELCNELEFIETIIRFAHQTSTHSEKTTPMPGIQDQFAMIISTLTEISRGLDEIKAKCQHKTATGDVRVSKKKWMIFGGKIGGMLQKVHRAKTNLQMAIALHMSTLHHQTNTELREVKCRLDTSLPGIERQLGHMSHAAMVMISTQEQILNGQTGKDSQRIQELDDEGNELDSDDMSATTHAQGLITPEALPQSLVGQRSTLAVVLQKTQCPTQCVCRCHTRPRKFSSPEWIKKLTGSWELQCKPQSVRTQWDTRCPCNKSDDLEIAWRPPEWWWIQSFFPRSHRYSLKCALRPVRVLSWQSDEFHYLSRSVADIQQAMDKGIVLFPDDRLDFDMDIVEILVGNTKFQVLEFLLLRWKNVLVNTGLSRNAGYRASYWLKFGSVGELGDRLLEQVVSYVDWETDVATSPIHEAAIRGSGLQESCVGAKDLIDAWDKAGYTPLHHAIRRGHTQAVQDLIDAGADVNCKTFDGQTPLMLAAFCGQAECMRSLLLTRRINRIDERGRAMQTALHLAASECYSEAMRLLLQAGASPSLSCIWGDFPLHLAVDCKNQNPAEITATINLLLDAPGTDINATDYFDGNTAIMLAVQHNRHVALRCLAQAGPSFTALNKRSNSVLHYAAYFGDLETLHFLDGRDLTCINWKLPNDGGWTPWVWFMDRLNDPERKPDPATMIAFVQLYRGIRDRDLAHDISLLEQTLVALDQNDKVEAHRHLSAIIQSKEAYKNEHSAGFYRGLRGHLSCGDKETLLDNIQADLQDLRLEMVSSPWDQYALDESDSDESLSESDESLSDSDEYPSDSDNTSSDSEDFSEPSIRTESYASNRD</sequence>
<evidence type="ECO:0000256" key="3">
    <source>
        <dbReference type="PROSITE-ProRule" id="PRU00023"/>
    </source>
</evidence>
<dbReference type="InterPro" id="IPR050889">
    <property type="entry name" value="Dendritic_Spine_Reg/Scaffold"/>
</dbReference>
<proteinExistence type="predicted"/>
<gene>
    <name evidence="5" type="ORF">CCHLO57077_00013805</name>
</gene>
<evidence type="ECO:0000313" key="5">
    <source>
        <dbReference type="EMBL" id="CAI6088994.1"/>
    </source>
</evidence>
<comment type="caution">
    <text evidence="5">The sequence shown here is derived from an EMBL/GenBank/DDBJ whole genome shotgun (WGS) entry which is preliminary data.</text>
</comment>
<evidence type="ECO:0000256" key="2">
    <source>
        <dbReference type="ARBA" id="ARBA00023043"/>
    </source>
</evidence>
<dbReference type="EMBL" id="CABFNP030000902">
    <property type="protein sequence ID" value="CAI6088994.1"/>
    <property type="molecule type" value="Genomic_DNA"/>
</dbReference>
<dbReference type="SMART" id="SM00248">
    <property type="entry name" value="ANK"/>
    <property type="match status" value="5"/>
</dbReference>
<organism evidence="5 6">
    <name type="scientific">Clonostachys chloroleuca</name>
    <dbReference type="NCBI Taxonomy" id="1926264"/>
    <lineage>
        <taxon>Eukaryota</taxon>
        <taxon>Fungi</taxon>
        <taxon>Dikarya</taxon>
        <taxon>Ascomycota</taxon>
        <taxon>Pezizomycotina</taxon>
        <taxon>Sordariomycetes</taxon>
        <taxon>Hypocreomycetidae</taxon>
        <taxon>Hypocreales</taxon>
        <taxon>Bionectriaceae</taxon>
        <taxon>Clonostachys</taxon>
    </lineage>
</organism>
<keyword evidence="6" id="KW-1185">Reference proteome</keyword>
<dbReference type="Pfam" id="PF00023">
    <property type="entry name" value="Ank"/>
    <property type="match status" value="1"/>
</dbReference>
<dbReference type="Pfam" id="PF12796">
    <property type="entry name" value="Ank_2"/>
    <property type="match status" value="2"/>
</dbReference>
<reference evidence="5" key="1">
    <citation type="submission" date="2023-01" db="EMBL/GenBank/DDBJ databases">
        <authorList>
            <person name="Piombo E."/>
        </authorList>
    </citation>
    <scope>NUCLEOTIDE SEQUENCE</scope>
</reference>
<feature type="repeat" description="ANK" evidence="3">
    <location>
        <begin position="470"/>
        <end position="502"/>
    </location>
</feature>
<dbReference type="PANTHER" id="PTHR24166:SF48">
    <property type="entry name" value="PROTEIN VAPYRIN"/>
    <property type="match status" value="1"/>
</dbReference>
<keyword evidence="2 3" id="KW-0040">ANK repeat</keyword>
<dbReference type="PROSITE" id="PS50297">
    <property type="entry name" value="ANK_REP_REGION"/>
    <property type="match status" value="2"/>
</dbReference>
<feature type="compositionally biased region" description="Polar residues" evidence="4">
    <location>
        <begin position="845"/>
        <end position="856"/>
    </location>
</feature>
<feature type="compositionally biased region" description="Acidic residues" evidence="4">
    <location>
        <begin position="805"/>
        <end position="829"/>
    </location>
</feature>
<protein>
    <submittedName>
        <fullName evidence="5">Uncharacterized protein</fullName>
    </submittedName>
</protein>